<dbReference type="Proteomes" id="UP000240760">
    <property type="component" value="Unassembled WGS sequence"/>
</dbReference>
<accession>A0A2T4CAP2</accession>
<protein>
    <submittedName>
        <fullName evidence="2">Uncharacterized protein</fullName>
    </submittedName>
</protein>
<evidence type="ECO:0000256" key="1">
    <source>
        <dbReference type="SAM" id="MobiDB-lite"/>
    </source>
</evidence>
<feature type="region of interest" description="Disordered" evidence="1">
    <location>
        <begin position="90"/>
        <end position="123"/>
    </location>
</feature>
<dbReference type="AlphaFoldDB" id="A0A2T4CAP2"/>
<reference evidence="2 3" key="1">
    <citation type="submission" date="2016-07" db="EMBL/GenBank/DDBJ databases">
        <title>Multiple horizontal gene transfer events from other fungi enriched the ability of initially mycotrophic Trichoderma (Ascomycota) to feed on dead plant biomass.</title>
        <authorList>
            <consortium name="DOE Joint Genome Institute"/>
            <person name="Aerts A."/>
            <person name="Atanasova L."/>
            <person name="Chenthamara K."/>
            <person name="Zhang J."/>
            <person name="Grujic M."/>
            <person name="Henrissat B."/>
            <person name="Kuo A."/>
            <person name="Salamov A."/>
            <person name="Lipzen A."/>
            <person name="Labutti K."/>
            <person name="Barry K."/>
            <person name="Miao Y."/>
            <person name="Rahimi M.J."/>
            <person name="Shen Q."/>
            <person name="Grigoriev I.V."/>
            <person name="Kubicek C.P."/>
            <person name="Druzhinina I.S."/>
        </authorList>
    </citation>
    <scope>NUCLEOTIDE SEQUENCE [LARGE SCALE GENOMIC DNA]</scope>
    <source>
        <strain evidence="2 3">ATCC 18648</strain>
    </source>
</reference>
<name>A0A2T4CAP2_TRILO</name>
<organism evidence="2 3">
    <name type="scientific">Trichoderma longibrachiatum ATCC 18648</name>
    <dbReference type="NCBI Taxonomy" id="983965"/>
    <lineage>
        <taxon>Eukaryota</taxon>
        <taxon>Fungi</taxon>
        <taxon>Dikarya</taxon>
        <taxon>Ascomycota</taxon>
        <taxon>Pezizomycotina</taxon>
        <taxon>Sordariomycetes</taxon>
        <taxon>Hypocreomycetidae</taxon>
        <taxon>Hypocreales</taxon>
        <taxon>Hypocreaceae</taxon>
        <taxon>Trichoderma</taxon>
    </lineage>
</organism>
<gene>
    <name evidence="2" type="ORF">M440DRAFT_1198315</name>
</gene>
<proteinExistence type="predicted"/>
<sequence length="161" mass="18007">MKLRWNVCSGCKALPVDPIFQCPRSGTKYTHLDGCRLAQSERRESFDQLNPLLSPARTMRHLSEGIVGHNFCRVTVSARAIEAELLPRSSVADDNQDSEATKREPRQHLLRASDLHEPTHLSFPRVPPATLLHALNSRSNDPCNLARVVAIEHKLLSADKV</sequence>
<evidence type="ECO:0000313" key="2">
    <source>
        <dbReference type="EMBL" id="PTB78647.1"/>
    </source>
</evidence>
<keyword evidence="3" id="KW-1185">Reference proteome</keyword>
<feature type="compositionally biased region" description="Basic and acidic residues" evidence="1">
    <location>
        <begin position="99"/>
        <end position="119"/>
    </location>
</feature>
<dbReference type="EMBL" id="KZ679129">
    <property type="protein sequence ID" value="PTB78647.1"/>
    <property type="molecule type" value="Genomic_DNA"/>
</dbReference>
<evidence type="ECO:0000313" key="3">
    <source>
        <dbReference type="Proteomes" id="UP000240760"/>
    </source>
</evidence>